<accession>A0A2M8PZB3</accession>
<evidence type="ECO:0000313" key="2">
    <source>
        <dbReference type="EMBL" id="PJF35497.1"/>
    </source>
</evidence>
<evidence type="ECO:0000313" key="5">
    <source>
        <dbReference type="Proteomes" id="UP000229681"/>
    </source>
</evidence>
<accession>A0A2M8PD76</accession>
<feature type="transmembrane region" description="Helical" evidence="1">
    <location>
        <begin position="35"/>
        <end position="54"/>
    </location>
</feature>
<dbReference type="Proteomes" id="UP000229681">
    <property type="component" value="Unassembled WGS sequence"/>
</dbReference>
<gene>
    <name evidence="2" type="ORF">CUN49_10300</name>
    <name evidence="3" type="ORF">CUN50_02510</name>
</gene>
<dbReference type="EMBL" id="PGTM01000148">
    <property type="protein sequence ID" value="PJF35497.1"/>
    <property type="molecule type" value="Genomic_DNA"/>
</dbReference>
<feature type="transmembrane region" description="Helical" evidence="1">
    <location>
        <begin position="7"/>
        <end position="29"/>
    </location>
</feature>
<name>A0A2M8PZB3_9CHLR</name>
<protein>
    <recommendedName>
        <fullName evidence="6">Adhesin domain-containing protein</fullName>
    </recommendedName>
</protein>
<dbReference type="AlphaFoldDB" id="A0A2M8PZB3"/>
<evidence type="ECO:0008006" key="6">
    <source>
        <dbReference type="Google" id="ProtNLM"/>
    </source>
</evidence>
<keyword evidence="1" id="KW-1133">Transmembrane helix</keyword>
<feature type="transmembrane region" description="Helical" evidence="1">
    <location>
        <begin position="61"/>
        <end position="80"/>
    </location>
</feature>
<evidence type="ECO:0000313" key="3">
    <source>
        <dbReference type="EMBL" id="PJF42886.1"/>
    </source>
</evidence>
<reference evidence="4 5" key="1">
    <citation type="submission" date="2017-11" db="EMBL/GenBank/DDBJ databases">
        <title>Evolution of Phototrophy in the Chloroflexi Phylum Driven by Horizontal Gene Transfer.</title>
        <authorList>
            <person name="Ward L.M."/>
            <person name="Hemp J."/>
            <person name="Shih P.M."/>
            <person name="Mcglynn S.E."/>
            <person name="Fischer W."/>
        </authorList>
    </citation>
    <scope>NUCLEOTIDE SEQUENCE [LARGE SCALE GENOMIC DNA]</scope>
    <source>
        <strain evidence="3">CP1_1M</strain>
        <strain evidence="2">JP3_13</strain>
    </source>
</reference>
<evidence type="ECO:0000313" key="4">
    <source>
        <dbReference type="Proteomes" id="UP000228947"/>
    </source>
</evidence>
<proteinExistence type="predicted"/>
<keyword evidence="1" id="KW-0812">Transmembrane</keyword>
<comment type="caution">
    <text evidence="3">The sequence shown here is derived from an EMBL/GenBank/DDBJ whole genome shotgun (WGS) entry which is preliminary data.</text>
</comment>
<dbReference type="EMBL" id="PGTL01000007">
    <property type="protein sequence ID" value="PJF42886.1"/>
    <property type="molecule type" value="Genomic_DNA"/>
</dbReference>
<sequence>MTALDRLSLPAIVLIAAGLWIARLLNLIPTALADLLSRAAPALLIALGLALLLGRRARYGNLIALSVTAGLVGLVAAISFNREANLFREDYVETLEYTLPPNVTSVRLSADLRRTEVAVRSAEGRNLSGEFRGSLESLLTPSYRVEGDTAILELQETQREALLKLDQIGRGRLVLNLPANVIVASLTVNVAQGDLMLEAEQLVLRDVRITLASGNLSAQFGRSVGLLADLKASGDITVRVPSDLAAEIALRGSGANAPRFDEAIYTRRIDNVLVPSVGETQAQLTLEASGTITVE</sequence>
<dbReference type="Proteomes" id="UP000228947">
    <property type="component" value="Unassembled WGS sequence"/>
</dbReference>
<keyword evidence="1" id="KW-0472">Membrane</keyword>
<organism evidence="3 4">
    <name type="scientific">Candidatus Thermofonsia Clade 1 bacterium</name>
    <dbReference type="NCBI Taxonomy" id="2364210"/>
    <lineage>
        <taxon>Bacteria</taxon>
        <taxon>Bacillati</taxon>
        <taxon>Chloroflexota</taxon>
        <taxon>Candidatus Thermofontia</taxon>
        <taxon>Candidatus Thermofonsia Clade 1</taxon>
    </lineage>
</organism>
<evidence type="ECO:0000256" key="1">
    <source>
        <dbReference type="SAM" id="Phobius"/>
    </source>
</evidence>